<dbReference type="SUPFAM" id="SSF56801">
    <property type="entry name" value="Acetyl-CoA synthetase-like"/>
    <property type="match status" value="1"/>
</dbReference>
<proteinExistence type="predicted"/>
<dbReference type="AlphaFoldDB" id="X0UXD2"/>
<comment type="caution">
    <text evidence="2">The sequence shown here is derived from an EMBL/GenBank/DDBJ whole genome shotgun (WGS) entry which is preliminary data.</text>
</comment>
<dbReference type="InterPro" id="IPR042099">
    <property type="entry name" value="ANL_N_sf"/>
</dbReference>
<dbReference type="GO" id="GO:0016405">
    <property type="term" value="F:CoA-ligase activity"/>
    <property type="evidence" value="ECO:0007669"/>
    <property type="project" value="TreeGrafter"/>
</dbReference>
<feature type="non-terminal residue" evidence="2">
    <location>
        <position position="1"/>
    </location>
</feature>
<evidence type="ECO:0000259" key="1">
    <source>
        <dbReference type="Pfam" id="PF00501"/>
    </source>
</evidence>
<dbReference type="EMBL" id="BARS01022037">
    <property type="protein sequence ID" value="GAG10479.1"/>
    <property type="molecule type" value="Genomic_DNA"/>
</dbReference>
<dbReference type="InterPro" id="IPR020845">
    <property type="entry name" value="AMP-binding_CS"/>
</dbReference>
<feature type="non-terminal residue" evidence="2">
    <location>
        <position position="271"/>
    </location>
</feature>
<sequence length="271" mass="30018">IASRVANDRLGAIIPFYEMLAETDAAEVEAVFSELGPDTIAKFLFTSGSTGVPKAVINTQAMLCINQEQRLATWPFLEHHPPVVVDWLPWSHTFGGNHNFAMTLRFGGTMYIDHGKPVAPLFATTIENIKKVRPNISFNVPRGYAMLVEAMADDVELRQCFFENLKFIFYAAAALPQNLWDTLVEMSVDTIGRPLPIVSGFGMSETGPLAMECCFQTERSGNIGLPIPGVELKLVDNGEKQELRIRAPNVTPGYWKQPDVTAQAFDSEGFY</sequence>
<name>X0UXD2_9ZZZZ</name>
<dbReference type="PANTHER" id="PTHR24096:SF420">
    <property type="entry name" value="LONG-CHAIN-FATTY-ACID--COA LIGASE-RELATED"/>
    <property type="match status" value="1"/>
</dbReference>
<dbReference type="Pfam" id="PF00501">
    <property type="entry name" value="AMP-binding"/>
    <property type="match status" value="1"/>
</dbReference>
<dbReference type="PANTHER" id="PTHR24096">
    <property type="entry name" value="LONG-CHAIN-FATTY-ACID--COA LIGASE"/>
    <property type="match status" value="1"/>
</dbReference>
<dbReference type="InterPro" id="IPR000873">
    <property type="entry name" value="AMP-dep_synth/lig_dom"/>
</dbReference>
<feature type="domain" description="AMP-dependent synthetase/ligase" evidence="1">
    <location>
        <begin position="30"/>
        <end position="255"/>
    </location>
</feature>
<dbReference type="PROSITE" id="PS00455">
    <property type="entry name" value="AMP_BINDING"/>
    <property type="match status" value="1"/>
</dbReference>
<reference evidence="2" key="1">
    <citation type="journal article" date="2014" name="Front. Microbiol.">
        <title>High frequency of phylogenetically diverse reductive dehalogenase-homologous genes in deep subseafloor sedimentary metagenomes.</title>
        <authorList>
            <person name="Kawai M."/>
            <person name="Futagami T."/>
            <person name="Toyoda A."/>
            <person name="Takaki Y."/>
            <person name="Nishi S."/>
            <person name="Hori S."/>
            <person name="Arai W."/>
            <person name="Tsubouchi T."/>
            <person name="Morono Y."/>
            <person name="Uchiyama I."/>
            <person name="Ito T."/>
            <person name="Fujiyama A."/>
            <person name="Inagaki F."/>
            <person name="Takami H."/>
        </authorList>
    </citation>
    <scope>NUCLEOTIDE SEQUENCE</scope>
    <source>
        <strain evidence="2">Expedition CK06-06</strain>
    </source>
</reference>
<evidence type="ECO:0000313" key="2">
    <source>
        <dbReference type="EMBL" id="GAG10479.1"/>
    </source>
</evidence>
<accession>X0UXD2</accession>
<protein>
    <recommendedName>
        <fullName evidence="1">AMP-dependent synthetase/ligase domain-containing protein</fullName>
    </recommendedName>
</protein>
<dbReference type="Gene3D" id="3.40.50.12780">
    <property type="entry name" value="N-terminal domain of ligase-like"/>
    <property type="match status" value="1"/>
</dbReference>
<organism evidence="2">
    <name type="scientific">marine sediment metagenome</name>
    <dbReference type="NCBI Taxonomy" id="412755"/>
    <lineage>
        <taxon>unclassified sequences</taxon>
        <taxon>metagenomes</taxon>
        <taxon>ecological metagenomes</taxon>
    </lineage>
</organism>
<gene>
    <name evidence="2" type="ORF">S01H1_35280</name>
</gene>